<evidence type="ECO:0000313" key="6">
    <source>
        <dbReference type="EMBL" id="CAD8127472.1"/>
    </source>
</evidence>
<dbReference type="Proteomes" id="UP000692954">
    <property type="component" value="Unassembled WGS sequence"/>
</dbReference>
<proteinExistence type="inferred from homology"/>
<protein>
    <submittedName>
        <fullName evidence="6">Uncharacterized protein</fullName>
    </submittedName>
</protein>
<organism evidence="6 8">
    <name type="scientific">Paramecium sonneborni</name>
    <dbReference type="NCBI Taxonomy" id="65129"/>
    <lineage>
        <taxon>Eukaryota</taxon>
        <taxon>Sar</taxon>
        <taxon>Alveolata</taxon>
        <taxon>Ciliophora</taxon>
        <taxon>Intramacronucleata</taxon>
        <taxon>Oligohymenophorea</taxon>
        <taxon>Peniculida</taxon>
        <taxon>Parameciidae</taxon>
        <taxon>Paramecium</taxon>
    </lineage>
</organism>
<reference evidence="6" key="1">
    <citation type="submission" date="2021-01" db="EMBL/GenBank/DDBJ databases">
        <authorList>
            <consortium name="Genoscope - CEA"/>
            <person name="William W."/>
        </authorList>
    </citation>
    <scope>NUCLEOTIDE SEQUENCE</scope>
</reference>
<dbReference type="GO" id="GO:0030286">
    <property type="term" value="C:dynein complex"/>
    <property type="evidence" value="ECO:0007669"/>
    <property type="project" value="UniProtKB-KW"/>
</dbReference>
<dbReference type="OrthoDB" id="296406at2759"/>
<keyword evidence="1" id="KW-0243">Dynein</keyword>
<evidence type="ECO:0000256" key="4">
    <source>
        <dbReference type="ARBA" id="ARBA00038114"/>
    </source>
</evidence>
<keyword evidence="3" id="KW-0505">Motor protein</keyword>
<dbReference type="GO" id="GO:0005930">
    <property type="term" value="C:axoneme"/>
    <property type="evidence" value="ECO:0007669"/>
    <property type="project" value="TreeGrafter"/>
</dbReference>
<gene>
    <name evidence="6" type="ORF">PSON_ATCC_30995.1.T1770014</name>
    <name evidence="7" type="ORF">PSON_ATCC_30995.1.T1770015</name>
</gene>
<dbReference type="EMBL" id="CAJJDN010000177">
    <property type="protein sequence ID" value="CAD8127473.1"/>
    <property type="molecule type" value="Genomic_DNA"/>
</dbReference>
<evidence type="ECO:0000256" key="3">
    <source>
        <dbReference type="ARBA" id="ARBA00023175"/>
    </source>
</evidence>
<dbReference type="Pfam" id="PF10211">
    <property type="entry name" value="Ax_dynein_light"/>
    <property type="match status" value="1"/>
</dbReference>
<dbReference type="AlphaFoldDB" id="A0A8S1RJI6"/>
<dbReference type="EMBL" id="CAJJDN010000177">
    <property type="protein sequence ID" value="CAD8127472.1"/>
    <property type="molecule type" value="Genomic_DNA"/>
</dbReference>
<sequence length="251" mass="30252">MQQLEEIIKKYPKYMPTLVRYEEPIEINEDEMQLEMQEQVLNQKKKQQLQPLDQKWSIDEILNKFFPPRRFEHEGHFFKQIVSVNDVKRDELNQLEEELNQRLFERQARKSGICPVREDLHSQLFEEIIRQSAINCPERGLLLMRVYDNLKLTFAAYQTLYAGSVVFGNRKAAESEIGKIEQDSKIADYDKKKIYLENQKILLEKELDAIQRSFKEIRELEEKRMEQEMLFLKQQTKHLELFLKQVQQNQQ</sequence>
<evidence type="ECO:0000256" key="5">
    <source>
        <dbReference type="SAM" id="Coils"/>
    </source>
</evidence>
<evidence type="ECO:0000256" key="2">
    <source>
        <dbReference type="ARBA" id="ARBA00023054"/>
    </source>
</evidence>
<evidence type="ECO:0000313" key="8">
    <source>
        <dbReference type="Proteomes" id="UP000692954"/>
    </source>
</evidence>
<feature type="coiled-coil region" evidence="5">
    <location>
        <begin position="203"/>
        <end position="230"/>
    </location>
</feature>
<accession>A0A8S1RJI6</accession>
<dbReference type="GO" id="GO:0045504">
    <property type="term" value="F:dynein heavy chain binding"/>
    <property type="evidence" value="ECO:0007669"/>
    <property type="project" value="TreeGrafter"/>
</dbReference>
<dbReference type="PANTHER" id="PTHR13183:SF0">
    <property type="entry name" value="AXONEMAL DYNEIN LIGHT INTERMEDIATE POLYPEPTIDE 1"/>
    <property type="match status" value="1"/>
</dbReference>
<keyword evidence="8" id="KW-1185">Reference proteome</keyword>
<comment type="similarity">
    <text evidence="4">Belongs to the inner dynein arm light chain family.</text>
</comment>
<dbReference type="PANTHER" id="PTHR13183">
    <property type="entry name" value="AXONEMAL INNER ARM DYNEIN LIGHT CHAIN 28"/>
    <property type="match status" value="1"/>
</dbReference>
<dbReference type="InterPro" id="IPR019347">
    <property type="entry name" value="Axonemal_dynein_light_chain"/>
</dbReference>
<keyword evidence="2 5" id="KW-0175">Coiled coil</keyword>
<comment type="caution">
    <text evidence="6">The sequence shown here is derived from an EMBL/GenBank/DDBJ whole genome shotgun (WGS) entry which is preliminary data.</text>
</comment>
<name>A0A8S1RJI6_9CILI</name>
<evidence type="ECO:0000256" key="1">
    <source>
        <dbReference type="ARBA" id="ARBA00023017"/>
    </source>
</evidence>
<evidence type="ECO:0000313" key="7">
    <source>
        <dbReference type="EMBL" id="CAD8127473.1"/>
    </source>
</evidence>